<protein>
    <recommendedName>
        <fullName evidence="8">RING-type domain-containing protein</fullName>
    </recommendedName>
</protein>
<evidence type="ECO:0000256" key="1">
    <source>
        <dbReference type="ARBA" id="ARBA00022679"/>
    </source>
</evidence>
<evidence type="ECO:0000313" key="9">
    <source>
        <dbReference type="EMBL" id="CAI2371024.1"/>
    </source>
</evidence>
<comment type="caution">
    <text evidence="9">The sequence shown here is derived from an EMBL/GenBank/DDBJ whole genome shotgun (WGS) entry which is preliminary data.</text>
</comment>
<dbReference type="Gene3D" id="1.20.120.1750">
    <property type="match status" value="1"/>
</dbReference>
<dbReference type="GO" id="GO:0016567">
    <property type="term" value="P:protein ubiquitination"/>
    <property type="evidence" value="ECO:0007669"/>
    <property type="project" value="InterPro"/>
</dbReference>
<proteinExistence type="predicted"/>
<dbReference type="Pfam" id="PF22191">
    <property type="entry name" value="IBR_1"/>
    <property type="match status" value="1"/>
</dbReference>
<evidence type="ECO:0000256" key="3">
    <source>
        <dbReference type="ARBA" id="ARBA00022737"/>
    </source>
</evidence>
<dbReference type="GO" id="GO:0004842">
    <property type="term" value="F:ubiquitin-protein transferase activity"/>
    <property type="evidence" value="ECO:0007669"/>
    <property type="project" value="InterPro"/>
</dbReference>
<organism evidence="9 10">
    <name type="scientific">Euplotes crassus</name>
    <dbReference type="NCBI Taxonomy" id="5936"/>
    <lineage>
        <taxon>Eukaryota</taxon>
        <taxon>Sar</taxon>
        <taxon>Alveolata</taxon>
        <taxon>Ciliophora</taxon>
        <taxon>Intramacronucleata</taxon>
        <taxon>Spirotrichea</taxon>
        <taxon>Hypotrichia</taxon>
        <taxon>Euplotida</taxon>
        <taxon>Euplotidae</taxon>
        <taxon>Moneuplotes</taxon>
    </lineage>
</organism>
<dbReference type="GO" id="GO:0008270">
    <property type="term" value="F:zinc ion binding"/>
    <property type="evidence" value="ECO:0007669"/>
    <property type="project" value="UniProtKB-KW"/>
</dbReference>
<keyword evidence="7" id="KW-0812">Transmembrane</keyword>
<keyword evidence="1" id="KW-0808">Transferase</keyword>
<accession>A0AAD1ULI0</accession>
<feature type="transmembrane region" description="Helical" evidence="7">
    <location>
        <begin position="276"/>
        <end position="293"/>
    </location>
</feature>
<feature type="transmembrane region" description="Helical" evidence="7">
    <location>
        <begin position="248"/>
        <end position="267"/>
    </location>
</feature>
<evidence type="ECO:0000256" key="7">
    <source>
        <dbReference type="SAM" id="Phobius"/>
    </source>
</evidence>
<feature type="domain" description="RING-type" evidence="8">
    <location>
        <begin position="1"/>
        <end position="200"/>
    </location>
</feature>
<evidence type="ECO:0000256" key="6">
    <source>
        <dbReference type="ARBA" id="ARBA00022833"/>
    </source>
</evidence>
<keyword evidence="4" id="KW-0863">Zinc-finger</keyword>
<keyword evidence="7" id="KW-1133">Transmembrane helix</keyword>
<keyword evidence="10" id="KW-1185">Reference proteome</keyword>
<evidence type="ECO:0000256" key="2">
    <source>
        <dbReference type="ARBA" id="ARBA00022723"/>
    </source>
</evidence>
<evidence type="ECO:0000259" key="8">
    <source>
        <dbReference type="PROSITE" id="PS51873"/>
    </source>
</evidence>
<dbReference type="PANTHER" id="PTHR11685">
    <property type="entry name" value="RBR FAMILY RING FINGER AND IBR DOMAIN-CONTAINING"/>
    <property type="match status" value="1"/>
</dbReference>
<dbReference type="InterPro" id="IPR044066">
    <property type="entry name" value="TRIAD_supradom"/>
</dbReference>
<name>A0AAD1ULI0_EUPCR</name>
<evidence type="ECO:0000256" key="5">
    <source>
        <dbReference type="ARBA" id="ARBA00022786"/>
    </source>
</evidence>
<keyword evidence="6" id="KW-0862">Zinc</keyword>
<dbReference type="InterPro" id="IPR031127">
    <property type="entry name" value="E3_UB_ligase_RBR"/>
</dbReference>
<gene>
    <name evidence="9" type="ORF">ECRASSUSDP1_LOCUS12344</name>
</gene>
<evidence type="ECO:0000256" key="4">
    <source>
        <dbReference type="ARBA" id="ARBA00022771"/>
    </source>
</evidence>
<dbReference type="EMBL" id="CAMPGE010012243">
    <property type="protein sequence ID" value="CAI2371024.1"/>
    <property type="molecule type" value="Genomic_DNA"/>
</dbReference>
<evidence type="ECO:0000313" key="10">
    <source>
        <dbReference type="Proteomes" id="UP001295684"/>
    </source>
</evidence>
<keyword evidence="2" id="KW-0479">Metal-binding</keyword>
<dbReference type="AlphaFoldDB" id="A0AAD1ULI0"/>
<keyword evidence="5" id="KW-0833">Ubl conjugation pathway</keyword>
<keyword evidence="7" id="KW-0472">Membrane</keyword>
<dbReference type="SUPFAM" id="SSF57850">
    <property type="entry name" value="RING/U-box"/>
    <property type="match status" value="1"/>
</dbReference>
<reference evidence="9" key="1">
    <citation type="submission" date="2023-07" db="EMBL/GenBank/DDBJ databases">
        <authorList>
            <consortium name="AG Swart"/>
            <person name="Singh M."/>
            <person name="Singh A."/>
            <person name="Seah K."/>
            <person name="Emmerich C."/>
        </authorList>
    </citation>
    <scope>NUCLEOTIDE SEQUENCE</scope>
    <source>
        <strain evidence="9">DP1</strain>
    </source>
</reference>
<dbReference type="Proteomes" id="UP001295684">
    <property type="component" value="Unassembled WGS sequence"/>
</dbReference>
<dbReference type="PROSITE" id="PS51873">
    <property type="entry name" value="TRIAD"/>
    <property type="match status" value="1"/>
</dbReference>
<dbReference type="InterPro" id="IPR013083">
    <property type="entry name" value="Znf_RING/FYVE/PHD"/>
</dbReference>
<feature type="transmembrane region" description="Helical" evidence="7">
    <location>
        <begin position="313"/>
        <end position="333"/>
    </location>
</feature>
<dbReference type="Gene3D" id="3.30.40.10">
    <property type="entry name" value="Zinc/RING finger domain, C3HC4 (zinc finger)"/>
    <property type="match status" value="1"/>
</dbReference>
<sequence length="376" mass="43724">MVSTPLECGSYLCRTCISDWAKNKVIMDRLCGEVRIPCANYNCEHELKHTDLIKILGAKEFEKINEEYTRLYLTNTEDIRSCPNPDCIYAGTIELSTCRDKLECPRCNYQWREFIQMSPLQKSIKSVKDTLTLKTETFSYINEVMTGCPCPKCGLVIWKDGGCSHMVCQKCKYEFCWLCLGAYPGYRHKENTFCPIRQVITYVSCLLPLIAVDYNLCRYVYLWYLPHYIVYTVLSAILFYFIIPNAVLAITIGSLVLCVIGIFTLFAPSSSRGQRCCLVFCMVPLALACYIKYRFWKAILFTPGYAFIYKSLLWELLICFVCFMLFFLCRYFIRIIMLVLRLIIRTLVKGISMVIRVPKNVIFILKRCIAKRRKSN</sequence>
<keyword evidence="3" id="KW-0677">Repeat</keyword>
<feature type="transmembrane region" description="Helical" evidence="7">
    <location>
        <begin position="223"/>
        <end position="242"/>
    </location>
</feature>